<feature type="compositionally biased region" description="Polar residues" evidence="8">
    <location>
        <begin position="63"/>
        <end position="79"/>
    </location>
</feature>
<keyword evidence="3" id="KW-0813">Transport</keyword>
<protein>
    <recommendedName>
        <fullName evidence="14">Ca2+:H+ antiporter</fullName>
    </recommendedName>
</protein>
<dbReference type="GO" id="GO:1990816">
    <property type="term" value="C:vacuole-mitochondrion membrane contact site"/>
    <property type="evidence" value="ECO:0007669"/>
    <property type="project" value="EnsemblFungi"/>
</dbReference>
<feature type="region of interest" description="Disordered" evidence="8">
    <location>
        <begin position="894"/>
        <end position="913"/>
    </location>
</feature>
<evidence type="ECO:0000256" key="8">
    <source>
        <dbReference type="SAM" id="MobiDB-lite"/>
    </source>
</evidence>
<dbReference type="InterPro" id="IPR004713">
    <property type="entry name" value="CaH_exchang"/>
</dbReference>
<evidence type="ECO:0000259" key="10">
    <source>
        <dbReference type="Pfam" id="PF01699"/>
    </source>
</evidence>
<feature type="compositionally biased region" description="Polar residues" evidence="8">
    <location>
        <begin position="362"/>
        <end position="371"/>
    </location>
</feature>
<feature type="compositionally biased region" description="Acidic residues" evidence="8">
    <location>
        <begin position="186"/>
        <end position="197"/>
    </location>
</feature>
<evidence type="ECO:0000256" key="1">
    <source>
        <dbReference type="ARBA" id="ARBA00004127"/>
    </source>
</evidence>
<feature type="transmembrane region" description="Helical" evidence="9">
    <location>
        <begin position="955"/>
        <end position="978"/>
    </location>
</feature>
<feature type="compositionally biased region" description="Basic and acidic residues" evidence="8">
    <location>
        <begin position="745"/>
        <end position="757"/>
    </location>
</feature>
<dbReference type="EMBL" id="JH767590">
    <property type="protein sequence ID" value="EON67823.1"/>
    <property type="molecule type" value="Genomic_DNA"/>
</dbReference>
<dbReference type="InterPro" id="IPR005185">
    <property type="entry name" value="YccF"/>
</dbReference>
<evidence type="ECO:0000313" key="13">
    <source>
        <dbReference type="Proteomes" id="UP000016924"/>
    </source>
</evidence>
<keyword evidence="13" id="KW-1185">Reference proteome</keyword>
<feature type="transmembrane region" description="Helical" evidence="9">
    <location>
        <begin position="990"/>
        <end position="1010"/>
    </location>
</feature>
<dbReference type="PANTHER" id="PTHR31503:SF10">
    <property type="entry name" value="VNX1 PROTEIN"/>
    <property type="match status" value="1"/>
</dbReference>
<feature type="domain" description="Sodium/calcium exchanger membrane region" evidence="10">
    <location>
        <begin position="920"/>
        <end position="1073"/>
    </location>
</feature>
<feature type="domain" description="Inner membrane component" evidence="11">
    <location>
        <begin position="257"/>
        <end position="309"/>
    </location>
</feature>
<dbReference type="InterPro" id="IPR004837">
    <property type="entry name" value="NaCa_Exmemb"/>
</dbReference>
<gene>
    <name evidence="12" type="ORF">W97_07078</name>
</gene>
<feature type="transmembrane region" description="Helical" evidence="9">
    <location>
        <begin position="524"/>
        <end position="544"/>
    </location>
</feature>
<feature type="region of interest" description="Disordered" evidence="8">
    <location>
        <begin position="742"/>
        <end position="768"/>
    </location>
</feature>
<feature type="transmembrane region" description="Helical" evidence="9">
    <location>
        <begin position="592"/>
        <end position="612"/>
    </location>
</feature>
<dbReference type="PANTHER" id="PTHR31503">
    <property type="entry name" value="VACUOLAR CALCIUM ION TRANSPORTER"/>
    <property type="match status" value="1"/>
</dbReference>
<evidence type="ECO:0000313" key="12">
    <source>
        <dbReference type="EMBL" id="EON67823.1"/>
    </source>
</evidence>
<keyword evidence="6" id="KW-0406">Ion transport</keyword>
<evidence type="ECO:0008006" key="14">
    <source>
        <dbReference type="Google" id="ProtNLM"/>
    </source>
</evidence>
<feature type="transmembrane region" description="Helical" evidence="9">
    <location>
        <begin position="1030"/>
        <end position="1048"/>
    </location>
</feature>
<dbReference type="HOGENOM" id="CLU_001583_0_0_1"/>
<accession>R7Z152</accession>
<dbReference type="GO" id="GO:0006874">
    <property type="term" value="P:intracellular calcium ion homeostasis"/>
    <property type="evidence" value="ECO:0007669"/>
    <property type="project" value="TreeGrafter"/>
</dbReference>
<dbReference type="Proteomes" id="UP000016924">
    <property type="component" value="Unassembled WGS sequence"/>
</dbReference>
<dbReference type="Pfam" id="PF01699">
    <property type="entry name" value="Na_Ca_ex"/>
    <property type="match status" value="2"/>
</dbReference>
<feature type="transmembrane region" description="Helical" evidence="9">
    <location>
        <begin position="420"/>
        <end position="443"/>
    </location>
</feature>
<dbReference type="GO" id="GO:0015386">
    <property type="term" value="F:potassium:proton antiporter activity"/>
    <property type="evidence" value="ECO:0007669"/>
    <property type="project" value="EnsemblFungi"/>
</dbReference>
<feature type="transmembrane region" description="Helical" evidence="9">
    <location>
        <begin position="556"/>
        <end position="580"/>
    </location>
</feature>
<dbReference type="RefSeq" id="XP_007783140.1">
    <property type="nucleotide sequence ID" value="XM_007784950.1"/>
</dbReference>
<evidence type="ECO:0000256" key="5">
    <source>
        <dbReference type="ARBA" id="ARBA00022989"/>
    </source>
</evidence>
<keyword evidence="7 9" id="KW-0472">Membrane</keyword>
<dbReference type="InterPro" id="IPR044880">
    <property type="entry name" value="NCX_ion-bd_dom_sf"/>
</dbReference>
<feature type="compositionally biased region" description="Acidic residues" evidence="8">
    <location>
        <begin position="104"/>
        <end position="114"/>
    </location>
</feature>
<dbReference type="Gene3D" id="1.20.1420.30">
    <property type="entry name" value="NCX, central ion-binding region"/>
    <property type="match status" value="2"/>
</dbReference>
<keyword evidence="5 9" id="KW-1133">Transmembrane helix</keyword>
<evidence type="ECO:0000256" key="9">
    <source>
        <dbReference type="SAM" id="Phobius"/>
    </source>
</evidence>
<comment type="similarity">
    <text evidence="2">Belongs to the Ca(2+):cation antiporter (CaCA) (TC 2.A.19) family.</text>
</comment>
<dbReference type="Pfam" id="PF03733">
    <property type="entry name" value="YccF"/>
    <property type="match status" value="1"/>
</dbReference>
<feature type="compositionally biased region" description="Polar residues" evidence="8">
    <location>
        <begin position="796"/>
        <end position="810"/>
    </location>
</feature>
<feature type="transmembrane region" description="Helical" evidence="9">
    <location>
        <begin position="624"/>
        <end position="644"/>
    </location>
</feature>
<dbReference type="OMA" id="PQWDMIT"/>
<proteinExistence type="inferred from homology"/>
<feature type="transmembrane region" description="Helical" evidence="9">
    <location>
        <begin position="1055"/>
        <end position="1074"/>
    </location>
</feature>
<feature type="transmembrane region" description="Helical" evidence="9">
    <location>
        <begin position="494"/>
        <end position="518"/>
    </location>
</feature>
<organism evidence="12 13">
    <name type="scientific">Coniosporium apollinis (strain CBS 100218)</name>
    <name type="common">Rock-inhabiting black yeast</name>
    <dbReference type="NCBI Taxonomy" id="1168221"/>
    <lineage>
        <taxon>Eukaryota</taxon>
        <taxon>Fungi</taxon>
        <taxon>Dikarya</taxon>
        <taxon>Ascomycota</taxon>
        <taxon>Pezizomycotina</taxon>
        <taxon>Dothideomycetes</taxon>
        <taxon>Dothideomycetes incertae sedis</taxon>
        <taxon>Coniosporium</taxon>
    </lineage>
</organism>
<feature type="region of interest" description="Disordered" evidence="8">
    <location>
        <begin position="1"/>
        <end position="197"/>
    </location>
</feature>
<evidence type="ECO:0000256" key="2">
    <source>
        <dbReference type="ARBA" id="ARBA00008170"/>
    </source>
</evidence>
<dbReference type="FunFam" id="1.20.1420.30:FF:000017">
    <property type="entry name" value="Calcium permease family membrane transporter"/>
    <property type="match status" value="1"/>
</dbReference>
<feature type="transmembrane region" description="Helical" evidence="9">
    <location>
        <begin position="694"/>
        <end position="714"/>
    </location>
</feature>
<dbReference type="GO" id="GO:0015385">
    <property type="term" value="F:sodium:proton antiporter activity"/>
    <property type="evidence" value="ECO:0007669"/>
    <property type="project" value="EnsemblFungi"/>
</dbReference>
<feature type="transmembrane region" description="Helical" evidence="9">
    <location>
        <begin position="397"/>
        <end position="414"/>
    </location>
</feature>
<dbReference type="GO" id="GO:0005789">
    <property type="term" value="C:endoplasmic reticulum membrane"/>
    <property type="evidence" value="ECO:0007669"/>
    <property type="project" value="EnsemblFungi"/>
</dbReference>
<feature type="compositionally biased region" description="Polar residues" evidence="8">
    <location>
        <begin position="118"/>
        <end position="135"/>
    </location>
</feature>
<sequence>MADSGRAPPEGGDNQSSTMSTRRSSVASGANNLANSQNASVSQGSEQRGRPQPLQRPTGGYGSMSSSRRLDLSESTNTPGKPKKPGMGRRTTSMHGPHRGQEFSVDDAEDEVDPEFGQKQQAKMASGTLRRQPSTLRRRPTAQPPTLAKLDSFDGEDEAQTEGAGAPADTDGPQVSPGEEGTLQAESEDVADDDDADLSDAESFTLKDRQEAINETHPFGIRIWKPALYKKDRSVQKNAEGDIHSTPGGFVSNWLLLFNYVWTLLFGWWLALLAAVGGTICILLGFNGCEEYGRVLLGLARYLFYPFGKYVKLLQDEAYAEEDEGEGRSISEYEQWQSGDIEEGRLFFGPQRSIIGRRRNSIDSSAETQSLLGRGGRGSAAPPDTGPKAKRRLFGRGDWTAGRVIFFIFFYGLMTPSLFFVSLICWLMVFTIPMGRVTLILFYHLRRHPLALSFHNDSAASRKPGDPSSSILLCTYRAVGTMYWKYTIDGTNIFLINLLSLTAFAIFDYWVLAVALGIKNWLTNQFLIFSLSLFSIIPLAYFIGQAVASISAQSSMGVGATINAFFSTIVEVFLYCVALNEGKAQLVEGSVIGSIFAGILFLPGLSMCFGALKRKTQRFNVKSAGVTSTMLLFAVIGAFGPTLFYQIYGSHELNCHQCHRQSSPGDGEQDCRRCYFSQTPAVHDRFYLEAVRPYIWFAAVLLFLSYVIGLFFTLRTHAAVIWNSELDEKKQDKLDLAASHMGGTSHHDFATRPETISRNDTSGTLPRGDIRESQLYKRILGQSLKQVGLSPHAADTNASRQVSAQSQGGESHTPHVVPPKSSHADNMSQRSIQIHGLSEEENNNLVIQVAEMAATAAAVAARDATKAPRKAAQLATTPGRYHADRPHVQRSATFEEDPADAAHAAQGGGHDAPNWSRTKSAVILLTATLAYAIIAEILVNTVDAVLENVDIDEKFLGITLFALVPNTTEFLNAISFAMNGNIALSMEIGSAYALQVCLLQIPALVLFSAIHGRFIDPSDIIDHTFTLIFPQWDMVTVILCVFLLSYMYGEGKSNYFKGSILILSYLVVVVGFYFSGFNNVDVMGVDRFDTLAVKGEFESFRTIGRTRSGRAY</sequence>
<feature type="domain" description="Sodium/calcium exchanger membrane region" evidence="10">
    <location>
        <begin position="526"/>
        <end position="712"/>
    </location>
</feature>
<reference evidence="13" key="1">
    <citation type="submission" date="2012-06" db="EMBL/GenBank/DDBJ databases">
        <title>The genome sequence of Coniosporium apollinis CBS 100218.</title>
        <authorList>
            <consortium name="The Broad Institute Genome Sequencing Platform"/>
            <person name="Cuomo C."/>
            <person name="Gorbushina A."/>
            <person name="Noack S."/>
            <person name="Walker B."/>
            <person name="Young S.K."/>
            <person name="Zeng Q."/>
            <person name="Gargeya S."/>
            <person name="Fitzgerald M."/>
            <person name="Haas B."/>
            <person name="Abouelleil A."/>
            <person name="Alvarado L."/>
            <person name="Arachchi H.M."/>
            <person name="Berlin A.M."/>
            <person name="Chapman S.B."/>
            <person name="Goldberg J."/>
            <person name="Griggs A."/>
            <person name="Gujja S."/>
            <person name="Hansen M."/>
            <person name="Howarth C."/>
            <person name="Imamovic A."/>
            <person name="Larimer J."/>
            <person name="McCowan C."/>
            <person name="Montmayeur A."/>
            <person name="Murphy C."/>
            <person name="Neiman D."/>
            <person name="Pearson M."/>
            <person name="Priest M."/>
            <person name="Roberts A."/>
            <person name="Saif S."/>
            <person name="Shea T."/>
            <person name="Sisk P."/>
            <person name="Sykes S."/>
            <person name="Wortman J."/>
            <person name="Nusbaum C."/>
            <person name="Birren B."/>
        </authorList>
    </citation>
    <scope>NUCLEOTIDE SEQUENCE [LARGE SCALE GENOMIC DNA]</scope>
    <source>
        <strain evidence="13">CBS 100218</strain>
    </source>
</reference>
<comment type="subcellular location">
    <subcellularLocation>
        <location evidence="1">Endomembrane system</location>
        <topology evidence="1">Multi-pass membrane protein</topology>
    </subcellularLocation>
</comment>
<feature type="region of interest" description="Disordered" evidence="8">
    <location>
        <begin position="790"/>
        <end position="829"/>
    </location>
</feature>
<dbReference type="GO" id="GO:0015369">
    <property type="term" value="F:calcium:proton antiporter activity"/>
    <property type="evidence" value="ECO:0007669"/>
    <property type="project" value="EnsemblFungi"/>
</dbReference>
<feature type="region of interest" description="Disordered" evidence="8">
    <location>
        <begin position="361"/>
        <end position="391"/>
    </location>
</feature>
<dbReference type="GO" id="GO:0000329">
    <property type="term" value="C:fungal-type vacuole membrane"/>
    <property type="evidence" value="ECO:0007669"/>
    <property type="project" value="EnsemblFungi"/>
</dbReference>
<evidence type="ECO:0000256" key="6">
    <source>
        <dbReference type="ARBA" id="ARBA00023065"/>
    </source>
</evidence>
<evidence type="ECO:0000256" key="3">
    <source>
        <dbReference type="ARBA" id="ARBA00022448"/>
    </source>
</evidence>
<feature type="compositionally biased region" description="Polar residues" evidence="8">
    <location>
        <begin position="13"/>
        <end position="46"/>
    </location>
</feature>
<evidence type="ECO:0000256" key="7">
    <source>
        <dbReference type="ARBA" id="ARBA00023136"/>
    </source>
</evidence>
<feature type="transmembrane region" description="Helical" evidence="9">
    <location>
        <begin position="260"/>
        <end position="286"/>
    </location>
</feature>
<evidence type="ECO:0000259" key="11">
    <source>
        <dbReference type="Pfam" id="PF03733"/>
    </source>
</evidence>
<dbReference type="AlphaFoldDB" id="R7Z152"/>
<dbReference type="STRING" id="1168221.R7Z152"/>
<dbReference type="OrthoDB" id="16982at2759"/>
<feature type="transmembrane region" description="Helical" evidence="9">
    <location>
        <begin position="921"/>
        <end position="939"/>
    </location>
</feature>
<dbReference type="eggNOG" id="KOG1397">
    <property type="taxonomic scope" value="Eukaryota"/>
</dbReference>
<keyword evidence="4 9" id="KW-0812">Transmembrane</keyword>
<evidence type="ECO:0000256" key="4">
    <source>
        <dbReference type="ARBA" id="ARBA00022692"/>
    </source>
</evidence>
<dbReference type="GeneID" id="19904389"/>
<name>R7Z152_CONA1</name>